<evidence type="ECO:0000313" key="3">
    <source>
        <dbReference type="EMBL" id="KAJ5552521.1"/>
    </source>
</evidence>
<dbReference type="Proteomes" id="UP001220324">
    <property type="component" value="Unassembled WGS sequence"/>
</dbReference>
<comment type="caution">
    <text evidence="3">The sequence shown here is derived from an EMBL/GenBank/DDBJ whole genome shotgun (WGS) entry which is preliminary data.</text>
</comment>
<dbReference type="AlphaFoldDB" id="A0AAD6GJN6"/>
<keyword evidence="4" id="KW-1185">Reference proteome</keyword>
<protein>
    <submittedName>
        <fullName evidence="3">Uncharacterized protein</fullName>
    </submittedName>
</protein>
<name>A0AAD6GJN6_9EURO</name>
<dbReference type="EMBL" id="JAQIZZ010000002">
    <property type="protein sequence ID" value="KAJ5552521.1"/>
    <property type="molecule type" value="Genomic_DNA"/>
</dbReference>
<evidence type="ECO:0000256" key="1">
    <source>
        <dbReference type="SAM" id="MobiDB-lite"/>
    </source>
</evidence>
<keyword evidence="2" id="KW-0732">Signal</keyword>
<accession>A0AAD6GJN6</accession>
<gene>
    <name evidence="3" type="ORF">N7494_001899</name>
</gene>
<sequence length="181" mass="20317">MPLWVACNSATFSLLLNLARPTRLAFTSPTELIKAPLLPSALAHTNPIHHPEVSSWNLLPSDPPSPTGSSFEPRMTGNSTSEVPSGARSEKSEDDFPDWADTMLEKIELLTAGSRNLRDKYRESQREVLLLQFKLCLVTEIDRMRDFEKALALVAPGYYTSEEFDSADLKMFAEYLLAKQR</sequence>
<proteinExistence type="predicted"/>
<feature type="signal peptide" evidence="2">
    <location>
        <begin position="1"/>
        <end position="21"/>
    </location>
</feature>
<feature type="region of interest" description="Disordered" evidence="1">
    <location>
        <begin position="54"/>
        <end position="95"/>
    </location>
</feature>
<evidence type="ECO:0000256" key="2">
    <source>
        <dbReference type="SAM" id="SignalP"/>
    </source>
</evidence>
<reference evidence="3 4" key="1">
    <citation type="journal article" date="2023" name="IMA Fungus">
        <title>Comparative genomic study of the Penicillium genus elucidates a diverse pangenome and 15 lateral gene transfer events.</title>
        <authorList>
            <person name="Petersen C."/>
            <person name="Sorensen T."/>
            <person name="Nielsen M.R."/>
            <person name="Sondergaard T.E."/>
            <person name="Sorensen J.L."/>
            <person name="Fitzpatrick D.A."/>
            <person name="Frisvad J.C."/>
            <person name="Nielsen K.L."/>
        </authorList>
    </citation>
    <scope>NUCLEOTIDE SEQUENCE [LARGE SCALE GENOMIC DNA]</scope>
    <source>
        <strain evidence="3 4">IBT 35679</strain>
    </source>
</reference>
<organism evidence="3 4">
    <name type="scientific">Penicillium frequentans</name>
    <dbReference type="NCBI Taxonomy" id="3151616"/>
    <lineage>
        <taxon>Eukaryota</taxon>
        <taxon>Fungi</taxon>
        <taxon>Dikarya</taxon>
        <taxon>Ascomycota</taxon>
        <taxon>Pezizomycotina</taxon>
        <taxon>Eurotiomycetes</taxon>
        <taxon>Eurotiomycetidae</taxon>
        <taxon>Eurotiales</taxon>
        <taxon>Aspergillaceae</taxon>
        <taxon>Penicillium</taxon>
    </lineage>
</organism>
<feature type="chain" id="PRO_5042158760" evidence="2">
    <location>
        <begin position="22"/>
        <end position="181"/>
    </location>
</feature>
<evidence type="ECO:0000313" key="4">
    <source>
        <dbReference type="Proteomes" id="UP001220324"/>
    </source>
</evidence>